<dbReference type="PROSITE" id="PS51534">
    <property type="entry name" value="SEFIR"/>
    <property type="match status" value="1"/>
</dbReference>
<protein>
    <recommendedName>
        <fullName evidence="7">E3 ubiquitin ligase TRAF3IP2</fullName>
        <ecNumber evidence="2">2.3.2.27</ecNumber>
    </recommendedName>
    <alternativeName>
        <fullName evidence="8">Adapter protein CIKS</fullName>
    </alternativeName>
    <alternativeName>
        <fullName evidence="9">Connection to IKK and SAPK/JNK</fullName>
    </alternativeName>
    <alternativeName>
        <fullName evidence="12">E3 ubiquitin-protein ligase CIKS</fullName>
    </alternativeName>
    <alternativeName>
        <fullName evidence="10">Nuclear factor NF-kappa-B activator 1</fullName>
    </alternativeName>
    <alternativeName>
        <fullName evidence="11">TRAF3-interacting protein 2</fullName>
    </alternativeName>
</protein>
<dbReference type="Pfam" id="PF08357">
    <property type="entry name" value="SEFIR"/>
    <property type="match status" value="1"/>
</dbReference>
<evidence type="ECO:0000256" key="4">
    <source>
        <dbReference type="ARBA" id="ARBA00022786"/>
    </source>
</evidence>
<name>A0AAV6FKD3_9TELE</name>
<feature type="compositionally biased region" description="Polar residues" evidence="13">
    <location>
        <begin position="151"/>
        <end position="170"/>
    </location>
</feature>
<organism evidence="15 16">
    <name type="scientific">Alosa alosa</name>
    <name type="common">allis shad</name>
    <dbReference type="NCBI Taxonomy" id="278164"/>
    <lineage>
        <taxon>Eukaryota</taxon>
        <taxon>Metazoa</taxon>
        <taxon>Chordata</taxon>
        <taxon>Craniata</taxon>
        <taxon>Vertebrata</taxon>
        <taxon>Euteleostomi</taxon>
        <taxon>Actinopterygii</taxon>
        <taxon>Neopterygii</taxon>
        <taxon>Teleostei</taxon>
        <taxon>Clupei</taxon>
        <taxon>Clupeiformes</taxon>
        <taxon>Clupeoidei</taxon>
        <taxon>Clupeidae</taxon>
        <taxon>Alosa</taxon>
    </lineage>
</organism>
<dbReference type="EMBL" id="JADWDJ010000023">
    <property type="protein sequence ID" value="KAG5262112.1"/>
    <property type="molecule type" value="Genomic_DNA"/>
</dbReference>
<evidence type="ECO:0000256" key="11">
    <source>
        <dbReference type="ARBA" id="ARBA00078673"/>
    </source>
</evidence>
<feature type="region of interest" description="Disordered" evidence="13">
    <location>
        <begin position="122"/>
        <end position="182"/>
    </location>
</feature>
<dbReference type="GO" id="GO:0061630">
    <property type="term" value="F:ubiquitin protein ligase activity"/>
    <property type="evidence" value="ECO:0007669"/>
    <property type="project" value="UniProtKB-EC"/>
</dbReference>
<evidence type="ECO:0000256" key="5">
    <source>
        <dbReference type="ARBA" id="ARBA00023198"/>
    </source>
</evidence>
<accession>A0AAV6FKD3</accession>
<reference evidence="15" key="1">
    <citation type="submission" date="2020-10" db="EMBL/GenBank/DDBJ databases">
        <title>Chromosome-scale genome assembly of the Allis shad, Alosa alosa.</title>
        <authorList>
            <person name="Margot Z."/>
            <person name="Christophe K."/>
            <person name="Cabau C."/>
            <person name="Louis A."/>
            <person name="Berthelot C."/>
            <person name="Parey E."/>
            <person name="Roest Crollius H."/>
            <person name="Montfort J."/>
            <person name="Robinson-Rechavi M."/>
            <person name="Bucao C."/>
            <person name="Bouchez O."/>
            <person name="Gislard M."/>
            <person name="Lluch J."/>
            <person name="Milhes M."/>
            <person name="Lampietro C."/>
            <person name="Lopez Roques C."/>
            <person name="Donnadieu C."/>
            <person name="Braasch I."/>
            <person name="Desvignes T."/>
            <person name="Postlethwait J."/>
            <person name="Bobe J."/>
            <person name="Guiguen Y."/>
        </authorList>
    </citation>
    <scope>NUCLEOTIDE SEQUENCE</scope>
    <source>
        <strain evidence="15">M-15738</strain>
        <tissue evidence="15">Blood</tissue>
    </source>
</reference>
<proteinExistence type="predicted"/>
<dbReference type="GO" id="GO:0006959">
    <property type="term" value="P:humoral immune response"/>
    <property type="evidence" value="ECO:0007669"/>
    <property type="project" value="TreeGrafter"/>
</dbReference>
<dbReference type="GO" id="GO:0097400">
    <property type="term" value="P:interleukin-17-mediated signaling pathway"/>
    <property type="evidence" value="ECO:0007669"/>
    <property type="project" value="UniProtKB-ARBA"/>
</dbReference>
<evidence type="ECO:0000256" key="2">
    <source>
        <dbReference type="ARBA" id="ARBA00012483"/>
    </source>
</evidence>
<evidence type="ECO:0000256" key="12">
    <source>
        <dbReference type="ARBA" id="ARBA00080040"/>
    </source>
</evidence>
<feature type="compositionally biased region" description="Low complexity" evidence="13">
    <location>
        <begin position="171"/>
        <end position="182"/>
    </location>
</feature>
<dbReference type="PANTHER" id="PTHR34257">
    <property type="entry name" value="ADAPTER PROTEIN CIKS"/>
    <property type="match status" value="1"/>
</dbReference>
<evidence type="ECO:0000313" key="15">
    <source>
        <dbReference type="EMBL" id="KAG5262112.1"/>
    </source>
</evidence>
<evidence type="ECO:0000256" key="7">
    <source>
        <dbReference type="ARBA" id="ARBA00073304"/>
    </source>
</evidence>
<feature type="compositionally biased region" description="Polar residues" evidence="13">
    <location>
        <begin position="131"/>
        <end position="140"/>
    </location>
</feature>
<dbReference type="PANTHER" id="PTHR34257:SF3">
    <property type="entry name" value="ADAPTER PROTEIN CIKS-RELATED"/>
    <property type="match status" value="1"/>
</dbReference>
<dbReference type="GO" id="GO:0000209">
    <property type="term" value="P:protein polyubiquitination"/>
    <property type="evidence" value="ECO:0007669"/>
    <property type="project" value="UniProtKB-ARBA"/>
</dbReference>
<evidence type="ECO:0000256" key="13">
    <source>
        <dbReference type="SAM" id="MobiDB-lite"/>
    </source>
</evidence>
<dbReference type="InterPro" id="IPR013568">
    <property type="entry name" value="SEFIR_dom"/>
</dbReference>
<gene>
    <name evidence="15" type="ORF">AALO_G00292360</name>
</gene>
<keyword evidence="3" id="KW-0808">Transferase</keyword>
<evidence type="ECO:0000256" key="9">
    <source>
        <dbReference type="ARBA" id="ARBA00076636"/>
    </source>
</evidence>
<evidence type="ECO:0000256" key="10">
    <source>
        <dbReference type="ARBA" id="ARBA00078387"/>
    </source>
</evidence>
<dbReference type="InterPro" id="IPR053047">
    <property type="entry name" value="E3_ubiq_ligase_TRAF3IP2"/>
</dbReference>
<evidence type="ECO:0000256" key="8">
    <source>
        <dbReference type="ARBA" id="ARBA00075327"/>
    </source>
</evidence>
<comment type="subunit">
    <text evidence="6">Interacts with IKBKG/NF-kappa B essential modulator, with CHUK/IKK-alpha and with IKBKB/IKK-beta. Interacts with TRAF6; this interaction is direct. Interacts with IL17RA and IL17RC. Interacts with IL17RB.</text>
</comment>
<comment type="catalytic activity">
    <reaction evidence="1">
        <text>S-ubiquitinyl-[E2 ubiquitin-conjugating enzyme]-L-cysteine + [acceptor protein]-L-lysine = [E2 ubiquitin-conjugating enzyme]-L-cysteine + N(6)-ubiquitinyl-[acceptor protein]-L-lysine.</text>
        <dbReference type="EC" id="2.3.2.27"/>
    </reaction>
</comment>
<dbReference type="AlphaFoldDB" id="A0AAV6FKD3"/>
<dbReference type="GO" id="GO:0006954">
    <property type="term" value="P:inflammatory response"/>
    <property type="evidence" value="ECO:0007669"/>
    <property type="project" value="UniProtKB-KW"/>
</dbReference>
<evidence type="ECO:0000256" key="6">
    <source>
        <dbReference type="ARBA" id="ARBA00064316"/>
    </source>
</evidence>
<evidence type="ECO:0000256" key="1">
    <source>
        <dbReference type="ARBA" id="ARBA00000900"/>
    </source>
</evidence>
<sequence>MLPNRSRIFVSQINFTHQTVSLNFPEENDETMSDDFLPRSLVEPDCVLKSEAKPSEIEDEWTPGAYCVPATGYKPPPPVPPRAAQARFPQTPFPSQAVAGTSAADHYQWAWAYPSYASGREEGGYQHPHSMPSSLPSDEYSSYPDDGSHLQARSHSLPGRNSPSLASLEQPSSLLSNPPLAAAHPHPHPLPYGCVPMAPACCTQYTPPGHHHRGPGPLHQLSPQPAYHMAYKPSGPEQHHPGHVRTSSLQSEYVVPQPQHTSPRGTQLSMEQRKVFVTYESDSEDHVKEIIKFVALLRHNGFDTHIDVFEQQLNSISKIDCTERYIQEKDYLIIIAISPKYFEVVSGDSMFVERDERTLNTVYIHKQLQNEFIQNGCKNFRFIPVLFPGAKKSHVPTWLQNTHVYNWPKDRDDILRRLMRVEKYNPPPIGELPTIVSIPI</sequence>
<keyword evidence="5" id="KW-0395">Inflammatory response</keyword>
<dbReference type="FunFam" id="3.40.50.11530:FF:000007">
    <property type="entry name" value="adapter protein CIKS isoform X3"/>
    <property type="match status" value="1"/>
</dbReference>
<feature type="domain" description="SEFIR" evidence="14">
    <location>
        <begin position="272"/>
        <end position="416"/>
    </location>
</feature>
<comment type="caution">
    <text evidence="15">The sequence shown here is derived from an EMBL/GenBank/DDBJ whole genome shotgun (WGS) entry which is preliminary data.</text>
</comment>
<evidence type="ECO:0000259" key="14">
    <source>
        <dbReference type="PROSITE" id="PS51534"/>
    </source>
</evidence>
<keyword evidence="4" id="KW-0833">Ubl conjugation pathway</keyword>
<feature type="region of interest" description="Disordered" evidence="13">
    <location>
        <begin position="209"/>
        <end position="248"/>
    </location>
</feature>
<keyword evidence="16" id="KW-1185">Reference proteome</keyword>
<dbReference type="GO" id="GO:0043123">
    <property type="term" value="P:positive regulation of canonical NF-kappaB signal transduction"/>
    <property type="evidence" value="ECO:0007669"/>
    <property type="project" value="TreeGrafter"/>
</dbReference>
<evidence type="ECO:0000256" key="3">
    <source>
        <dbReference type="ARBA" id="ARBA00022679"/>
    </source>
</evidence>
<dbReference type="EC" id="2.3.2.27" evidence="2"/>
<dbReference type="GO" id="GO:0038173">
    <property type="term" value="P:interleukin-17A-mediated signaling pathway"/>
    <property type="evidence" value="ECO:0007669"/>
    <property type="project" value="UniProtKB-ARBA"/>
</dbReference>
<evidence type="ECO:0000313" key="16">
    <source>
        <dbReference type="Proteomes" id="UP000823561"/>
    </source>
</evidence>
<dbReference type="GO" id="GO:0005737">
    <property type="term" value="C:cytoplasm"/>
    <property type="evidence" value="ECO:0007669"/>
    <property type="project" value="UniProtKB-ARBA"/>
</dbReference>
<dbReference type="Proteomes" id="UP000823561">
    <property type="component" value="Chromosome 23"/>
</dbReference>
<dbReference type="Gene3D" id="3.40.50.11530">
    <property type="match status" value="1"/>
</dbReference>